<protein>
    <submittedName>
        <fullName evidence="1">Uncharacterized protein</fullName>
    </submittedName>
</protein>
<sequence length="234" mass="26849">MLGDADRIMSDEDRKLSDADRRLAALYAPRLMFDRSEPFFPVRFGVTVLREDGDSSSFRRRLAVDHPKVEAIVEYAIYYDYDIQHLYDLEHVWVYIGRNGEVADVEASFHGKYLKGLLRGSANLSGTRAVLYVQPGKHALSPIPEVFELLPAFASCTQEGAGADGLIFGDFFRGILATDEETDRRVRCYLQTCRFTPSLSYEEWIYAEQEDLFVSWSQLFAEIPGRIRRELDRL</sequence>
<accession>A0ABN8GWY6</accession>
<gene>
    <name evidence="1" type="ORF">PAECIP111892_04695</name>
</gene>
<evidence type="ECO:0000313" key="2">
    <source>
        <dbReference type="Proteomes" id="UP000838324"/>
    </source>
</evidence>
<dbReference type="Proteomes" id="UP000838324">
    <property type="component" value="Unassembled WGS sequence"/>
</dbReference>
<reference evidence="1" key="1">
    <citation type="submission" date="2022-01" db="EMBL/GenBank/DDBJ databases">
        <authorList>
            <person name="Criscuolo A."/>
        </authorList>
    </citation>
    <scope>NUCLEOTIDE SEQUENCE</scope>
    <source>
        <strain evidence="1">CIP111892</strain>
    </source>
</reference>
<dbReference type="EMBL" id="CAKMMG010000009">
    <property type="protein sequence ID" value="CAH1219238.1"/>
    <property type="molecule type" value="Genomic_DNA"/>
</dbReference>
<comment type="caution">
    <text evidence="1">The sequence shown here is derived from an EMBL/GenBank/DDBJ whole genome shotgun (WGS) entry which is preliminary data.</text>
</comment>
<proteinExistence type="predicted"/>
<evidence type="ECO:0000313" key="1">
    <source>
        <dbReference type="EMBL" id="CAH1219238.1"/>
    </source>
</evidence>
<dbReference type="RefSeq" id="WP_236336546.1">
    <property type="nucleotide sequence ID" value="NZ_CAKMMG010000009.1"/>
</dbReference>
<keyword evidence="2" id="KW-1185">Reference proteome</keyword>
<organism evidence="1 2">
    <name type="scientific">Paenibacillus auburnensis</name>
    <dbReference type="NCBI Taxonomy" id="2905649"/>
    <lineage>
        <taxon>Bacteria</taxon>
        <taxon>Bacillati</taxon>
        <taxon>Bacillota</taxon>
        <taxon>Bacilli</taxon>
        <taxon>Bacillales</taxon>
        <taxon>Paenibacillaceae</taxon>
        <taxon>Paenibacillus</taxon>
    </lineage>
</organism>
<name>A0ABN8GWY6_9BACL</name>